<reference evidence="3 4" key="1">
    <citation type="submission" date="2020-07" db="EMBL/GenBank/DDBJ databases">
        <title>Genomic Encyclopedia of Type Strains, Phase IV (KMG-IV): sequencing the most valuable type-strain genomes for metagenomic binning, comparative biology and taxonomic classification.</title>
        <authorList>
            <person name="Goeker M."/>
        </authorList>
    </citation>
    <scope>NUCLEOTIDE SEQUENCE [LARGE SCALE GENOMIC DNA]</scope>
    <source>
        <strain evidence="3 4">DSM 45533</strain>
    </source>
</reference>
<sequence>MTDIASGGTAAQELSVSDQNRRQVLYWRLLAQVFDSEEQPTLETASAAVVDDLGLPRALLDRTVTVDTVVQRFPEVGEQLERLGELDSVRTAALVSKLLLNVFATGNGPVTAAQLAGWQSDARCLGRVLGGGRGSGGADGQGDGSNGSDGQDGGPVSPGRGGGGRGTSSRGGRALGADELEAQLAAIEADMVKRMKLREVLADPHLAAQLTPSMSLVEQLLRDKHNLSGVALANAKALIRRFVEEVAQVLRTQVQQTSTGKIDRSVPPKRVFRNLDLERTIWKNLTNWSPEDERLYVDRLFYRHTAKRTTPARMIVVVDQSGSMVDAMVNCTILASIFTGLPKVDVHLVAYDTRALDLTPWVHDPFEVLLRTTLGGGTDGTVAMALARPKIADPRNTVMVWISDFYDNRQLMTDFEAIHRSGVKLIPVGSVSSSGAASVDPWFRQKLKDLGTPVISGKITKLVVELKNFLNT</sequence>
<dbReference type="InterPro" id="IPR036465">
    <property type="entry name" value="vWFA_dom_sf"/>
</dbReference>
<dbReference type="Gene3D" id="3.40.50.410">
    <property type="entry name" value="von Willebrand factor, type A domain"/>
    <property type="match status" value="1"/>
</dbReference>
<dbReference type="Proteomes" id="UP000530928">
    <property type="component" value="Unassembled WGS sequence"/>
</dbReference>
<dbReference type="AlphaFoldDB" id="A0A7W0CH43"/>
<protein>
    <recommendedName>
        <fullName evidence="2">VWFA domain-containing protein</fullName>
    </recommendedName>
</protein>
<dbReference type="InterPro" id="IPR002035">
    <property type="entry name" value="VWF_A"/>
</dbReference>
<proteinExistence type="predicted"/>
<feature type="domain" description="VWFA" evidence="2">
    <location>
        <begin position="311"/>
        <end position="468"/>
    </location>
</feature>
<evidence type="ECO:0000313" key="4">
    <source>
        <dbReference type="Proteomes" id="UP000530928"/>
    </source>
</evidence>
<evidence type="ECO:0000259" key="2">
    <source>
        <dbReference type="SMART" id="SM00327"/>
    </source>
</evidence>
<evidence type="ECO:0000256" key="1">
    <source>
        <dbReference type="SAM" id="MobiDB-lite"/>
    </source>
</evidence>
<dbReference type="EMBL" id="JACDUR010000002">
    <property type="protein sequence ID" value="MBA2891001.1"/>
    <property type="molecule type" value="Genomic_DNA"/>
</dbReference>
<keyword evidence="4" id="KW-1185">Reference proteome</keyword>
<dbReference type="InterPro" id="IPR050458">
    <property type="entry name" value="LolB"/>
</dbReference>
<comment type="caution">
    <text evidence="3">The sequence shown here is derived from an EMBL/GenBank/DDBJ whole genome shotgun (WGS) entry which is preliminary data.</text>
</comment>
<feature type="compositionally biased region" description="Gly residues" evidence="1">
    <location>
        <begin position="133"/>
        <end position="153"/>
    </location>
</feature>
<dbReference type="Pfam" id="PF05762">
    <property type="entry name" value="VWA_CoxE"/>
    <property type="match status" value="1"/>
</dbReference>
<feature type="region of interest" description="Disordered" evidence="1">
    <location>
        <begin position="133"/>
        <end position="173"/>
    </location>
</feature>
<accession>A0A7W0CH43</accession>
<gene>
    <name evidence="3" type="ORF">HNR30_002342</name>
</gene>
<dbReference type="InterPro" id="IPR008912">
    <property type="entry name" value="Uncharacterised_CoxE"/>
</dbReference>
<dbReference type="RefSeq" id="WP_181609761.1">
    <property type="nucleotide sequence ID" value="NZ_BAABAM010000012.1"/>
</dbReference>
<organism evidence="3 4">
    <name type="scientific">Nonomuraea soli</name>
    <dbReference type="NCBI Taxonomy" id="1032476"/>
    <lineage>
        <taxon>Bacteria</taxon>
        <taxon>Bacillati</taxon>
        <taxon>Actinomycetota</taxon>
        <taxon>Actinomycetes</taxon>
        <taxon>Streptosporangiales</taxon>
        <taxon>Streptosporangiaceae</taxon>
        <taxon>Nonomuraea</taxon>
    </lineage>
</organism>
<name>A0A7W0CH43_9ACTN</name>
<dbReference type="PANTHER" id="PTHR30634">
    <property type="entry name" value="OUTER MEMBRANE LOLAB LIPOPROTEIN INSERTION APPARATUS"/>
    <property type="match status" value="1"/>
</dbReference>
<dbReference type="PANTHER" id="PTHR30634:SF16">
    <property type="entry name" value="OUTER-MEMBRANE LIPOPROTEIN LOLB"/>
    <property type="match status" value="1"/>
</dbReference>
<evidence type="ECO:0000313" key="3">
    <source>
        <dbReference type="EMBL" id="MBA2891001.1"/>
    </source>
</evidence>
<dbReference type="SUPFAM" id="SSF53300">
    <property type="entry name" value="vWA-like"/>
    <property type="match status" value="1"/>
</dbReference>
<dbReference type="SMART" id="SM00327">
    <property type="entry name" value="VWA"/>
    <property type="match status" value="1"/>
</dbReference>